<name>A0A6I0EUY8_9FIRM</name>
<dbReference type="GO" id="GO:0009847">
    <property type="term" value="P:spore germination"/>
    <property type="evidence" value="ECO:0007669"/>
    <property type="project" value="InterPro"/>
</dbReference>
<dbReference type="GO" id="GO:0016020">
    <property type="term" value="C:membrane"/>
    <property type="evidence" value="ECO:0007669"/>
    <property type="project" value="UniProtKB-SubCell"/>
</dbReference>
<sequence>MRSLTFFFIVLLFLLTTGCWDSTAMERRALVMNIGFDVGEEKPLALVLDIHNAKQSDANTMVGPPGALGPAVIAPRTEGTTIDECLEEQRRNMPRRIDFGLASAVVITEDAAREGIFPYLSWIFFHPNVRNNSYVIVTSTDLQKLFTEEARVVEGTMGGALLVSQLMADRKTAALTRVNLWEAYRIQLDGTGSLMVPFVRSQEGRIYYEGSAVFDGDRMIGLLDPDESAFVNIIAEERMPYLFTFDFIPPEVKENGQEDEQVPAVEERQEVQEEQTAEEQVQEDSEEGSSPEKGHLAEGDREPKKEQKQSNGVEGRPEREGKMDVPDEEASRMTLRFYRVQRSYDIEKIGSQQYEANIHVHFTGMLSDANPPQVRYDRDDFDAMNEQAAQALEKKMQAVIEKIQKELKADVLHLGRYVRPIDIREWEAMDWFDVYPEVTINVSVTVRVLGATR</sequence>
<dbReference type="PANTHER" id="PTHR35789">
    <property type="entry name" value="SPORE GERMINATION PROTEIN B3"/>
    <property type="match status" value="1"/>
</dbReference>
<dbReference type="Pfam" id="PF05504">
    <property type="entry name" value="Spore_GerAC"/>
    <property type="match status" value="1"/>
</dbReference>
<dbReference type="Pfam" id="PF25198">
    <property type="entry name" value="Spore_GerAC_N"/>
    <property type="match status" value="1"/>
</dbReference>
<feature type="compositionally biased region" description="Basic and acidic residues" evidence="8">
    <location>
        <begin position="290"/>
        <end position="308"/>
    </location>
</feature>
<evidence type="ECO:0000256" key="4">
    <source>
        <dbReference type="ARBA" id="ARBA00022729"/>
    </source>
</evidence>
<feature type="domain" description="Spore germination protein N-terminal" evidence="10">
    <location>
        <begin position="21"/>
        <end position="200"/>
    </location>
</feature>
<protein>
    <recommendedName>
        <fullName evidence="13">Ger(X)C family spore germination protein</fullName>
    </recommendedName>
</protein>
<evidence type="ECO:0000313" key="12">
    <source>
        <dbReference type="Proteomes" id="UP000468766"/>
    </source>
</evidence>
<evidence type="ECO:0000256" key="6">
    <source>
        <dbReference type="ARBA" id="ARBA00023139"/>
    </source>
</evidence>
<evidence type="ECO:0000256" key="7">
    <source>
        <dbReference type="ARBA" id="ARBA00023288"/>
    </source>
</evidence>
<feature type="compositionally biased region" description="Acidic residues" evidence="8">
    <location>
        <begin position="272"/>
        <end position="289"/>
    </location>
</feature>
<feature type="compositionally biased region" description="Basic and acidic residues" evidence="8">
    <location>
        <begin position="315"/>
        <end position="328"/>
    </location>
</feature>
<evidence type="ECO:0000256" key="8">
    <source>
        <dbReference type="SAM" id="MobiDB-lite"/>
    </source>
</evidence>
<keyword evidence="5" id="KW-0472">Membrane</keyword>
<evidence type="ECO:0000259" key="9">
    <source>
        <dbReference type="Pfam" id="PF05504"/>
    </source>
</evidence>
<feature type="domain" description="Spore germination GerAC-like C-terminal" evidence="9">
    <location>
        <begin position="320"/>
        <end position="448"/>
    </location>
</feature>
<evidence type="ECO:0000256" key="5">
    <source>
        <dbReference type="ARBA" id="ARBA00023136"/>
    </source>
</evidence>
<dbReference type="PANTHER" id="PTHR35789:SF1">
    <property type="entry name" value="SPORE GERMINATION PROTEIN B3"/>
    <property type="match status" value="1"/>
</dbReference>
<comment type="caution">
    <text evidence="11">The sequence shown here is derived from an EMBL/GenBank/DDBJ whole genome shotgun (WGS) entry which is preliminary data.</text>
</comment>
<organism evidence="11 12">
    <name type="scientific">Heliorestis acidaminivorans</name>
    <dbReference type="NCBI Taxonomy" id="553427"/>
    <lineage>
        <taxon>Bacteria</taxon>
        <taxon>Bacillati</taxon>
        <taxon>Bacillota</taxon>
        <taxon>Clostridia</taxon>
        <taxon>Eubacteriales</taxon>
        <taxon>Heliobacteriaceae</taxon>
        <taxon>Heliorestis</taxon>
    </lineage>
</organism>
<keyword evidence="3" id="KW-0309">Germination</keyword>
<comment type="subcellular location">
    <subcellularLocation>
        <location evidence="1">Membrane</location>
        <topology evidence="1">Lipid-anchor</topology>
    </subcellularLocation>
</comment>
<dbReference type="InterPro" id="IPR057336">
    <property type="entry name" value="GerAC_N"/>
</dbReference>
<keyword evidence="6" id="KW-0564">Palmitate</keyword>
<keyword evidence="12" id="KW-1185">Reference proteome</keyword>
<gene>
    <name evidence="11" type="ORF">F9B85_04960</name>
</gene>
<evidence type="ECO:0000256" key="1">
    <source>
        <dbReference type="ARBA" id="ARBA00004635"/>
    </source>
</evidence>
<keyword evidence="7" id="KW-0449">Lipoprotein</keyword>
<evidence type="ECO:0000256" key="3">
    <source>
        <dbReference type="ARBA" id="ARBA00022544"/>
    </source>
</evidence>
<evidence type="ECO:0000256" key="2">
    <source>
        <dbReference type="ARBA" id="ARBA00007886"/>
    </source>
</evidence>
<dbReference type="InterPro" id="IPR008844">
    <property type="entry name" value="Spore_GerAC-like"/>
</dbReference>
<comment type="similarity">
    <text evidence="2">Belongs to the GerABKC lipoprotein family.</text>
</comment>
<dbReference type="Proteomes" id="UP000468766">
    <property type="component" value="Unassembled WGS sequence"/>
</dbReference>
<dbReference type="InterPro" id="IPR046953">
    <property type="entry name" value="Spore_GerAC-like_C"/>
</dbReference>
<accession>A0A6I0EUY8</accession>
<keyword evidence="4" id="KW-0732">Signal</keyword>
<dbReference type="PROSITE" id="PS51257">
    <property type="entry name" value="PROKAR_LIPOPROTEIN"/>
    <property type="match status" value="1"/>
</dbReference>
<reference evidence="11 12" key="1">
    <citation type="submission" date="2019-10" db="EMBL/GenBank/DDBJ databases">
        <title>Whole-genome sequence of the extremophile Heliorestis acidaminivorans DSM 24790.</title>
        <authorList>
            <person name="Kyndt J.A."/>
            <person name="Meyer T.E."/>
        </authorList>
    </citation>
    <scope>NUCLEOTIDE SEQUENCE [LARGE SCALE GENOMIC DNA]</scope>
    <source>
        <strain evidence="11 12">DSM 24790</strain>
    </source>
</reference>
<evidence type="ECO:0008006" key="13">
    <source>
        <dbReference type="Google" id="ProtNLM"/>
    </source>
</evidence>
<evidence type="ECO:0000313" key="11">
    <source>
        <dbReference type="EMBL" id="KAB2953264.1"/>
    </source>
</evidence>
<proteinExistence type="inferred from homology"/>
<dbReference type="AlphaFoldDB" id="A0A6I0EUY8"/>
<dbReference type="EMBL" id="WBXO01000003">
    <property type="protein sequence ID" value="KAB2953264.1"/>
    <property type="molecule type" value="Genomic_DNA"/>
</dbReference>
<dbReference type="Gene3D" id="3.30.300.210">
    <property type="entry name" value="Nutrient germinant receptor protein C, domain 3"/>
    <property type="match status" value="1"/>
</dbReference>
<dbReference type="InterPro" id="IPR038501">
    <property type="entry name" value="Spore_GerAC_C_sf"/>
</dbReference>
<evidence type="ECO:0000259" key="10">
    <source>
        <dbReference type="Pfam" id="PF25198"/>
    </source>
</evidence>
<dbReference type="OrthoDB" id="9816067at2"/>
<feature type="region of interest" description="Disordered" evidence="8">
    <location>
        <begin position="254"/>
        <end position="328"/>
    </location>
</feature>